<name>A0A3S9PCY7_STRLT</name>
<evidence type="ECO:0000313" key="2">
    <source>
        <dbReference type="Proteomes" id="UP000267900"/>
    </source>
</evidence>
<gene>
    <name evidence="1" type="ORF">EKH77_02580</name>
</gene>
<dbReference type="Proteomes" id="UP000267900">
    <property type="component" value="Chromosome"/>
</dbReference>
<evidence type="ECO:0000313" key="1">
    <source>
        <dbReference type="EMBL" id="AZQ70245.1"/>
    </source>
</evidence>
<dbReference type="EMBL" id="CP034587">
    <property type="protein sequence ID" value="AZQ70245.1"/>
    <property type="molecule type" value="Genomic_DNA"/>
</dbReference>
<dbReference type="RefSeq" id="WP_126912810.1">
    <property type="nucleotide sequence ID" value="NZ_CP034587.1"/>
</dbReference>
<reference evidence="1 2" key="1">
    <citation type="submission" date="2018-12" db="EMBL/GenBank/DDBJ databases">
        <title>The whole draft genome of Streptomyce luteoverticillatus CGMCC 15060.</title>
        <authorList>
            <person name="Feng Z."/>
            <person name="Chen G."/>
            <person name="Zhang J."/>
            <person name="Zhu H."/>
            <person name="Yu X."/>
            <person name="Zhang W."/>
            <person name="Zhang X."/>
        </authorList>
    </citation>
    <scope>NUCLEOTIDE SEQUENCE [LARGE SCALE GENOMIC DNA]</scope>
    <source>
        <strain evidence="1 2">CGMCC 15060</strain>
    </source>
</reference>
<keyword evidence="2" id="KW-1185">Reference proteome</keyword>
<organism evidence="1 2">
    <name type="scientific">Streptomyces luteoverticillatus</name>
    <name type="common">Streptoverticillium luteoverticillatus</name>
    <dbReference type="NCBI Taxonomy" id="66425"/>
    <lineage>
        <taxon>Bacteria</taxon>
        <taxon>Bacillati</taxon>
        <taxon>Actinomycetota</taxon>
        <taxon>Actinomycetes</taxon>
        <taxon>Kitasatosporales</taxon>
        <taxon>Streptomycetaceae</taxon>
        <taxon>Streptomyces</taxon>
    </lineage>
</organism>
<sequence>MNAGTLGATSRVLWLEARRPVHLSVHREGGEVVLTGDGVVRRPHEVRATPVRTLSLGTPAACPYRTETIWIAVGAYVCAEPR</sequence>
<dbReference type="AlphaFoldDB" id="A0A3S9PCY7"/>
<accession>A0A3S9PCY7</accession>
<proteinExistence type="predicted"/>
<protein>
    <submittedName>
        <fullName evidence="1">Uncharacterized protein</fullName>
    </submittedName>
</protein>